<dbReference type="RefSeq" id="WP_144476849.1">
    <property type="nucleotide sequence ID" value="NZ_VNKI01000001.1"/>
</dbReference>
<dbReference type="Pfam" id="PF20434">
    <property type="entry name" value="BD-FAE"/>
    <property type="match status" value="1"/>
</dbReference>
<dbReference type="GO" id="GO:0016787">
    <property type="term" value="F:hydrolase activity"/>
    <property type="evidence" value="ECO:0007669"/>
    <property type="project" value="UniProtKB-KW"/>
</dbReference>
<reference evidence="4 5" key="1">
    <citation type="submission" date="2019-07" db="EMBL/GenBank/DDBJ databases">
        <title>Genome assembly of Bacillus simplex strain GGC-P6A.</title>
        <authorList>
            <person name="Jennings M.E."/>
            <person name="Barton H.A."/>
        </authorList>
    </citation>
    <scope>NUCLEOTIDE SEQUENCE [LARGE SCALE GENOMIC DNA]</scope>
    <source>
        <strain evidence="4 5">GGC-P6A</strain>
    </source>
</reference>
<name>A0A8B5Y504_9BACI</name>
<evidence type="ECO:0000313" key="4">
    <source>
        <dbReference type="EMBL" id="TVX84126.1"/>
    </source>
</evidence>
<dbReference type="InterPro" id="IPR049492">
    <property type="entry name" value="BD-FAE-like_dom"/>
</dbReference>
<dbReference type="EMBL" id="VNKI01000001">
    <property type="protein sequence ID" value="TVX84126.1"/>
    <property type="molecule type" value="Genomic_DNA"/>
</dbReference>
<dbReference type="PANTHER" id="PTHR48081:SF13">
    <property type="entry name" value="ALPHA_BETA HYDROLASE"/>
    <property type="match status" value="1"/>
</dbReference>
<feature type="chain" id="PRO_5038766834" evidence="2">
    <location>
        <begin position="27"/>
        <end position="330"/>
    </location>
</feature>
<dbReference type="AlphaFoldDB" id="A0A8B5Y504"/>
<comment type="caution">
    <text evidence="4">The sequence shown here is derived from an EMBL/GenBank/DDBJ whole genome shotgun (WGS) entry which is preliminary data.</text>
</comment>
<dbReference type="SUPFAM" id="SSF53474">
    <property type="entry name" value="alpha/beta-Hydrolases"/>
    <property type="match status" value="1"/>
</dbReference>
<keyword evidence="2" id="KW-0732">Signal</keyword>
<dbReference type="PANTHER" id="PTHR48081">
    <property type="entry name" value="AB HYDROLASE SUPERFAMILY PROTEIN C4A8.06C"/>
    <property type="match status" value="1"/>
</dbReference>
<organism evidence="4 5">
    <name type="scientific">Peribacillus simplex</name>
    <dbReference type="NCBI Taxonomy" id="1478"/>
    <lineage>
        <taxon>Bacteria</taxon>
        <taxon>Bacillati</taxon>
        <taxon>Bacillota</taxon>
        <taxon>Bacilli</taxon>
        <taxon>Bacillales</taxon>
        <taxon>Bacillaceae</taxon>
        <taxon>Peribacillus</taxon>
    </lineage>
</organism>
<dbReference type="Gene3D" id="3.40.50.1820">
    <property type="entry name" value="alpha/beta hydrolase"/>
    <property type="match status" value="1"/>
</dbReference>
<dbReference type="InterPro" id="IPR029058">
    <property type="entry name" value="AB_hydrolase_fold"/>
</dbReference>
<gene>
    <name evidence="4" type="ORF">FQP34_02615</name>
</gene>
<evidence type="ECO:0000313" key="5">
    <source>
        <dbReference type="Proteomes" id="UP000317770"/>
    </source>
</evidence>
<sequence>MKIKKALFLSLLMVGILAVATPLTSAADNKAKMLEVSIKEPSVNLVSDVVYSQQPIYGYSNVPLEMDILQPEGKKPLPAVVFVPGGGFMSANNDKSVQQRMSISEAGYVVASIEYRVTPQSTFPSPLEDVKAAIRYLRANAEKFNIDPENIVVMGSSAGGYLAAFAGTTNGLAEFDKGENLDQSSDVKAVIDLYGLSDLTRVGYGFSEEVQALHKSPSAPEGMWVNGPSVMSPGGSIFDNLEKAAKANPITYITKDAPPFLIMHGDKDALVSPNQTEILHENLINKGVDSTYYVVKGADHGGTHWVQPKVTKILINFLDKHVKGKENKNN</sequence>
<evidence type="ECO:0000259" key="3">
    <source>
        <dbReference type="Pfam" id="PF20434"/>
    </source>
</evidence>
<evidence type="ECO:0000256" key="2">
    <source>
        <dbReference type="SAM" id="SignalP"/>
    </source>
</evidence>
<dbReference type="InterPro" id="IPR050300">
    <property type="entry name" value="GDXG_lipolytic_enzyme"/>
</dbReference>
<protein>
    <submittedName>
        <fullName evidence="4">Alpha/beta hydrolase</fullName>
    </submittedName>
</protein>
<dbReference type="Proteomes" id="UP000317770">
    <property type="component" value="Unassembled WGS sequence"/>
</dbReference>
<feature type="signal peptide" evidence="2">
    <location>
        <begin position="1"/>
        <end position="26"/>
    </location>
</feature>
<accession>A0A8B5Y504</accession>
<feature type="domain" description="BD-FAE-like" evidence="3">
    <location>
        <begin position="66"/>
        <end position="283"/>
    </location>
</feature>
<evidence type="ECO:0000256" key="1">
    <source>
        <dbReference type="ARBA" id="ARBA00022801"/>
    </source>
</evidence>
<proteinExistence type="predicted"/>
<keyword evidence="1 4" id="KW-0378">Hydrolase</keyword>